<keyword evidence="3" id="KW-1185">Reference proteome</keyword>
<feature type="domain" description="C2H2-type" evidence="1">
    <location>
        <begin position="144"/>
        <end position="168"/>
    </location>
</feature>
<dbReference type="Proteomes" id="UP000683360">
    <property type="component" value="Unassembled WGS sequence"/>
</dbReference>
<dbReference type="EMBL" id="CAJPWZ010002579">
    <property type="protein sequence ID" value="CAG2241055.1"/>
    <property type="molecule type" value="Genomic_DNA"/>
</dbReference>
<reference evidence="2" key="1">
    <citation type="submission" date="2021-03" db="EMBL/GenBank/DDBJ databases">
        <authorList>
            <person name="Bekaert M."/>
        </authorList>
    </citation>
    <scope>NUCLEOTIDE SEQUENCE</scope>
</reference>
<sequence length="216" mass="24272">MPQINEVFIRSDNAGCYYCAPLWLSLYGISSRTGITIKRYDYSEAQAGKSYCDLKIAHMRGKMRVYAASGHNITTAADMKKALDSGTGVVECERVETSRNDKNENLVTDTSEDNVEIQENVLEISEPNNNNESEQRLQSSTFFCSEPGCSKIYQSYNSLKNHILTGKHEFKNTISTYDNIRNKWAENCQSMSTEAMPQTFTDTNLQVVNKEAVAIG</sequence>
<gene>
    <name evidence="2" type="ORF">MEDL_53324</name>
</gene>
<dbReference type="PANTHER" id="PTHR33845">
    <property type="entry name" value="C2H2-TYPE DOMAIN-CONTAINING PROTEIN"/>
    <property type="match status" value="1"/>
</dbReference>
<dbReference type="OrthoDB" id="10045083at2759"/>
<protein>
    <recommendedName>
        <fullName evidence="1">C2H2-type domain-containing protein</fullName>
    </recommendedName>
</protein>
<name>A0A8S3UEK2_MYTED</name>
<evidence type="ECO:0000313" key="2">
    <source>
        <dbReference type="EMBL" id="CAG2241055.1"/>
    </source>
</evidence>
<comment type="caution">
    <text evidence="2">The sequence shown here is derived from an EMBL/GenBank/DDBJ whole genome shotgun (WGS) entry which is preliminary data.</text>
</comment>
<dbReference type="AlphaFoldDB" id="A0A8S3UEK2"/>
<dbReference type="InterPro" id="IPR013087">
    <property type="entry name" value="Znf_C2H2_type"/>
</dbReference>
<dbReference type="PANTHER" id="PTHR33845:SF1">
    <property type="entry name" value="C2H2-TYPE DOMAIN-CONTAINING PROTEIN"/>
    <property type="match status" value="1"/>
</dbReference>
<evidence type="ECO:0000313" key="3">
    <source>
        <dbReference type="Proteomes" id="UP000683360"/>
    </source>
</evidence>
<organism evidence="2 3">
    <name type="scientific">Mytilus edulis</name>
    <name type="common">Blue mussel</name>
    <dbReference type="NCBI Taxonomy" id="6550"/>
    <lineage>
        <taxon>Eukaryota</taxon>
        <taxon>Metazoa</taxon>
        <taxon>Spiralia</taxon>
        <taxon>Lophotrochozoa</taxon>
        <taxon>Mollusca</taxon>
        <taxon>Bivalvia</taxon>
        <taxon>Autobranchia</taxon>
        <taxon>Pteriomorphia</taxon>
        <taxon>Mytilida</taxon>
        <taxon>Mytiloidea</taxon>
        <taxon>Mytilidae</taxon>
        <taxon>Mytilinae</taxon>
        <taxon>Mytilus</taxon>
    </lineage>
</organism>
<accession>A0A8S3UEK2</accession>
<proteinExistence type="predicted"/>
<evidence type="ECO:0000259" key="1">
    <source>
        <dbReference type="PROSITE" id="PS00028"/>
    </source>
</evidence>
<dbReference type="PROSITE" id="PS00028">
    <property type="entry name" value="ZINC_FINGER_C2H2_1"/>
    <property type="match status" value="1"/>
</dbReference>